<dbReference type="PANTHER" id="PTHR45646">
    <property type="entry name" value="SERINE/THREONINE-PROTEIN KINASE DOA-RELATED"/>
    <property type="match status" value="1"/>
</dbReference>
<name>A0ABR4IBF6_9EURO</name>
<keyword evidence="5" id="KW-0067">ATP-binding</keyword>
<keyword evidence="8" id="KW-1185">Reference proteome</keyword>
<evidence type="ECO:0000256" key="5">
    <source>
        <dbReference type="ARBA" id="ARBA00022840"/>
    </source>
</evidence>
<dbReference type="Pfam" id="PF00069">
    <property type="entry name" value="Pkinase"/>
    <property type="match status" value="1"/>
</dbReference>
<keyword evidence="4" id="KW-0418">Kinase</keyword>
<dbReference type="InterPro" id="IPR051175">
    <property type="entry name" value="CLK_kinases"/>
</dbReference>
<keyword evidence="1" id="KW-0723">Serine/threonine-protein kinase</keyword>
<gene>
    <name evidence="7" type="ORF">BDW59DRAFT_180019</name>
</gene>
<dbReference type="Gene3D" id="3.30.200.20">
    <property type="entry name" value="Phosphorylase Kinase, domain 1"/>
    <property type="match status" value="1"/>
</dbReference>
<evidence type="ECO:0000256" key="4">
    <source>
        <dbReference type="ARBA" id="ARBA00022777"/>
    </source>
</evidence>
<proteinExistence type="predicted"/>
<sequence length="399" mass="44788">MRGSDLRAFGDCIGKYKVIHKLGFGGSNNVWLCRVLHSEPIEYVAVKILLALTSTEGSGELVHFNRVQELAKSDPMIDKYCLLPLDYFLIKGPDGTHQCFVYPAAGPSLMELSKEVDNPHKSLRSLARQTAKAMLRSIGMESATEVNVRPENILLRLDSLAVMSEDEVLNALGEPIEVPIVLAEGFNDPELGRAPYGVIYPIDFGGPASRLASERICVIDFSESYDKDSPPPLGLALPGRYGAPELALGHRFSMASDIWSLAPTIFSIRTGHVLFDTYDPCADHVISCMVQLLGPLPEPWWSTVWKQRGVYFKDELDAEGNAVKVRVDSSSKYDLQESMSWWVGNCVPRGYYEHFTEFRCKLSKKEKDLLEDLIRMMCQYDPEKRPTIEQVLQHPWDEA</sequence>
<dbReference type="InterPro" id="IPR000719">
    <property type="entry name" value="Prot_kinase_dom"/>
</dbReference>
<accession>A0ABR4IBF6</accession>
<evidence type="ECO:0000256" key="3">
    <source>
        <dbReference type="ARBA" id="ARBA00022741"/>
    </source>
</evidence>
<evidence type="ECO:0000313" key="8">
    <source>
        <dbReference type="Proteomes" id="UP001610335"/>
    </source>
</evidence>
<evidence type="ECO:0000259" key="6">
    <source>
        <dbReference type="PROSITE" id="PS50011"/>
    </source>
</evidence>
<evidence type="ECO:0000256" key="1">
    <source>
        <dbReference type="ARBA" id="ARBA00022527"/>
    </source>
</evidence>
<dbReference type="EMBL" id="JBFXLS010000039">
    <property type="protein sequence ID" value="KAL2825070.1"/>
    <property type="molecule type" value="Genomic_DNA"/>
</dbReference>
<dbReference type="SMART" id="SM00220">
    <property type="entry name" value="S_TKc"/>
    <property type="match status" value="1"/>
</dbReference>
<keyword evidence="2" id="KW-0808">Transferase</keyword>
<dbReference type="InterPro" id="IPR011009">
    <property type="entry name" value="Kinase-like_dom_sf"/>
</dbReference>
<dbReference type="PANTHER" id="PTHR45646:SF11">
    <property type="entry name" value="SERINE_THREONINE-PROTEIN KINASE DOA"/>
    <property type="match status" value="1"/>
</dbReference>
<feature type="domain" description="Protein kinase" evidence="6">
    <location>
        <begin position="16"/>
        <end position="397"/>
    </location>
</feature>
<dbReference type="PROSITE" id="PS50011">
    <property type="entry name" value="PROTEIN_KINASE_DOM"/>
    <property type="match status" value="1"/>
</dbReference>
<comment type="caution">
    <text evidence="7">The sequence shown here is derived from an EMBL/GenBank/DDBJ whole genome shotgun (WGS) entry which is preliminary data.</text>
</comment>
<evidence type="ECO:0000256" key="2">
    <source>
        <dbReference type="ARBA" id="ARBA00022679"/>
    </source>
</evidence>
<keyword evidence="3" id="KW-0547">Nucleotide-binding</keyword>
<dbReference type="SUPFAM" id="SSF56112">
    <property type="entry name" value="Protein kinase-like (PK-like)"/>
    <property type="match status" value="1"/>
</dbReference>
<evidence type="ECO:0000313" key="7">
    <source>
        <dbReference type="EMBL" id="KAL2825070.1"/>
    </source>
</evidence>
<organism evidence="7 8">
    <name type="scientific">Aspergillus cavernicola</name>
    <dbReference type="NCBI Taxonomy" id="176166"/>
    <lineage>
        <taxon>Eukaryota</taxon>
        <taxon>Fungi</taxon>
        <taxon>Dikarya</taxon>
        <taxon>Ascomycota</taxon>
        <taxon>Pezizomycotina</taxon>
        <taxon>Eurotiomycetes</taxon>
        <taxon>Eurotiomycetidae</taxon>
        <taxon>Eurotiales</taxon>
        <taxon>Aspergillaceae</taxon>
        <taxon>Aspergillus</taxon>
        <taxon>Aspergillus subgen. Nidulantes</taxon>
    </lineage>
</organism>
<dbReference type="Proteomes" id="UP001610335">
    <property type="component" value="Unassembled WGS sequence"/>
</dbReference>
<dbReference type="Gene3D" id="1.10.510.10">
    <property type="entry name" value="Transferase(Phosphotransferase) domain 1"/>
    <property type="match status" value="1"/>
</dbReference>
<protein>
    <submittedName>
        <fullName evidence="7">Kinase-like domain-containing protein</fullName>
    </submittedName>
</protein>
<reference evidence="7 8" key="1">
    <citation type="submission" date="2024-07" db="EMBL/GenBank/DDBJ databases">
        <title>Section-level genome sequencing and comparative genomics of Aspergillus sections Usti and Cavernicolus.</title>
        <authorList>
            <consortium name="Lawrence Berkeley National Laboratory"/>
            <person name="Nybo J.L."/>
            <person name="Vesth T.C."/>
            <person name="Theobald S."/>
            <person name="Frisvad J.C."/>
            <person name="Larsen T.O."/>
            <person name="Kjaerboelling I."/>
            <person name="Rothschild-Mancinelli K."/>
            <person name="Lyhne E.K."/>
            <person name="Kogle M.E."/>
            <person name="Barry K."/>
            <person name="Clum A."/>
            <person name="Na H."/>
            <person name="Ledsgaard L."/>
            <person name="Lin J."/>
            <person name="Lipzen A."/>
            <person name="Kuo A."/>
            <person name="Riley R."/>
            <person name="Mondo S."/>
            <person name="LaButti K."/>
            <person name="Haridas S."/>
            <person name="Pangalinan J."/>
            <person name="Salamov A.A."/>
            <person name="Simmons B.A."/>
            <person name="Magnuson J.K."/>
            <person name="Chen J."/>
            <person name="Drula E."/>
            <person name="Henrissat B."/>
            <person name="Wiebenga A."/>
            <person name="Lubbers R.J."/>
            <person name="Gomes A.C."/>
            <person name="Makela M.R."/>
            <person name="Stajich J."/>
            <person name="Grigoriev I.V."/>
            <person name="Mortensen U.H."/>
            <person name="De vries R.P."/>
            <person name="Baker S.E."/>
            <person name="Andersen M.R."/>
        </authorList>
    </citation>
    <scope>NUCLEOTIDE SEQUENCE [LARGE SCALE GENOMIC DNA]</scope>
    <source>
        <strain evidence="7 8">CBS 600.67</strain>
    </source>
</reference>